<organism evidence="2 3">
    <name type="scientific">Chryseobacterium gleum ATCC 35910</name>
    <dbReference type="NCBI Taxonomy" id="525257"/>
    <lineage>
        <taxon>Bacteria</taxon>
        <taxon>Pseudomonadati</taxon>
        <taxon>Bacteroidota</taxon>
        <taxon>Flavobacteriia</taxon>
        <taxon>Flavobacteriales</taxon>
        <taxon>Weeksellaceae</taxon>
        <taxon>Chryseobacterium group</taxon>
        <taxon>Chryseobacterium</taxon>
    </lineage>
</organism>
<dbReference type="EMBL" id="ACKQ02000002">
    <property type="protein sequence ID" value="EFK37909.1"/>
    <property type="molecule type" value="Genomic_DNA"/>
</dbReference>
<name>A0ABN0AXK0_CHRGE</name>
<evidence type="ECO:0000259" key="1">
    <source>
        <dbReference type="Pfam" id="PF20243"/>
    </source>
</evidence>
<evidence type="ECO:0000313" key="2">
    <source>
        <dbReference type="EMBL" id="EFK37909.1"/>
    </source>
</evidence>
<dbReference type="Proteomes" id="UP000002969">
    <property type="component" value="Unassembled WGS sequence"/>
</dbReference>
<protein>
    <recommendedName>
        <fullName evidence="1">Copper-binding protein MbnP-like domain-containing protein</fullName>
    </recommendedName>
</protein>
<dbReference type="InterPro" id="IPR046863">
    <property type="entry name" value="MbnP-like_dom"/>
</dbReference>
<dbReference type="Pfam" id="PF20243">
    <property type="entry name" value="MbnP"/>
    <property type="match status" value="1"/>
</dbReference>
<comment type="caution">
    <text evidence="2">The sequence shown here is derived from an EMBL/GenBank/DDBJ whole genome shotgun (WGS) entry which is preliminary data.</text>
</comment>
<accession>A0ABN0AXK0</accession>
<keyword evidence="3" id="KW-1185">Reference proteome</keyword>
<sequence length="302" mass="33576">MGIFVPFTVKTMLLQQFKLIQLKKSTMKISQFLSLFFSAFILLSFTACESSRDDENSQDTTPGKLQIKFENGFNNVGDIVLNQTVQTSSNGQKHNFSALKYVISNIALIDENGNEFKYNENNPDKGAFIVDQADAVAGIIYLNLDGIPKNNYKKIRFGLGISQKAYLLGQDGQAEFWTKAKQKGMSWSWAAGYVFVKLEGKYGTDAPAKEFMNHTGNMGNTAANNTPDLYREITLSFPTTARVTGQIRPSVHILADLNQFLSGDKALTLTAANDMLMGSNQHLVDVTNNLTKMFKVDHVHND</sequence>
<proteinExistence type="predicted"/>
<feature type="domain" description="Copper-binding protein MbnP-like" evidence="1">
    <location>
        <begin position="63"/>
        <end position="269"/>
    </location>
</feature>
<gene>
    <name evidence="2" type="ORF">HMPREF0204_10682</name>
</gene>
<evidence type="ECO:0000313" key="3">
    <source>
        <dbReference type="Proteomes" id="UP000002969"/>
    </source>
</evidence>
<reference evidence="2" key="1">
    <citation type="submission" date="2010-06" db="EMBL/GenBank/DDBJ databases">
        <authorList>
            <person name="Muzny D."/>
            <person name="Qin X."/>
            <person name="Buhay C."/>
            <person name="Dugan-Rocha S."/>
            <person name="Ding Y."/>
            <person name="Chen G."/>
            <person name="Hawes A."/>
            <person name="Holder M."/>
            <person name="Jhangiani S."/>
            <person name="Johnson A."/>
            <person name="Khan Z."/>
            <person name="Li Z."/>
            <person name="Liu W."/>
            <person name="Liu X."/>
            <person name="Perez L."/>
            <person name="Shen H."/>
            <person name="Wang Q."/>
            <person name="Watt J."/>
            <person name="Xi L."/>
            <person name="Xin Y."/>
            <person name="Zhou J."/>
            <person name="Deng J."/>
            <person name="Jiang H."/>
            <person name="Liu Y."/>
            <person name="Qu J."/>
            <person name="Song X.-Z."/>
            <person name="Zhang L."/>
            <person name="Villasana D."/>
            <person name="Johnson A."/>
            <person name="Liu J."/>
            <person name="Liyanage D."/>
            <person name="Lorensuhewa L."/>
            <person name="Robinson T."/>
            <person name="Song A."/>
            <person name="Song B.-B."/>
            <person name="Dinh H."/>
            <person name="Thornton R."/>
            <person name="Coyle M."/>
            <person name="Francisco L."/>
            <person name="Jackson L."/>
            <person name="Javaid M."/>
            <person name="Korchina V."/>
            <person name="Kovar C."/>
            <person name="Mata R."/>
            <person name="Mathew T."/>
            <person name="Ngo R."/>
            <person name="Nguyen L."/>
            <person name="Nguyen N."/>
            <person name="Okwuonu G."/>
            <person name="Ongeri F."/>
            <person name="Pham C."/>
            <person name="Simmons D."/>
            <person name="Wilczek-Boney K."/>
            <person name="Hale W."/>
            <person name="Jakkamsetti A."/>
            <person name="Pham P."/>
            <person name="Ruth R."/>
            <person name="San Lucas F."/>
            <person name="Warren J."/>
            <person name="Zhang J."/>
            <person name="Zhao Z."/>
            <person name="Zhou C."/>
            <person name="Zhu D."/>
            <person name="Lee S."/>
            <person name="Bess C."/>
            <person name="Blankenburg K."/>
            <person name="Forbes L."/>
            <person name="Fu Q."/>
            <person name="Gubbala S."/>
            <person name="Hirani K."/>
            <person name="Jayaseelan J.C."/>
            <person name="Lara F."/>
            <person name="Munidasa M."/>
            <person name="Palculict T."/>
            <person name="Patil S."/>
            <person name="Pu L.-L."/>
            <person name="Saada N."/>
            <person name="Tang L."/>
            <person name="Weissenberger G."/>
            <person name="Zhu Y."/>
            <person name="Hemphill L."/>
            <person name="Shang Y."/>
            <person name="Youmans B."/>
            <person name="Ayvaz T."/>
            <person name="Ross M."/>
            <person name="Santibanez J."/>
            <person name="Aqrawi P."/>
            <person name="Gross S."/>
            <person name="Joshi V."/>
            <person name="Fowler G."/>
            <person name="Nazareth L."/>
            <person name="Reid J."/>
            <person name="Worley K."/>
            <person name="Petrosino J."/>
            <person name="Highlander S."/>
            <person name="Gibbs R."/>
        </authorList>
    </citation>
    <scope>NUCLEOTIDE SEQUENCE [LARGE SCALE GENOMIC DNA]</scope>
    <source>
        <strain evidence="2">ATCC 35910</strain>
    </source>
</reference>